<protein>
    <submittedName>
        <fullName evidence="2">Uncharacterized protein</fullName>
    </submittedName>
</protein>
<evidence type="ECO:0000256" key="1">
    <source>
        <dbReference type="SAM" id="MobiDB-lite"/>
    </source>
</evidence>
<proteinExistence type="predicted"/>
<organism evidence="2">
    <name type="scientific">Arundo donax</name>
    <name type="common">Giant reed</name>
    <name type="synonym">Donax arundinaceus</name>
    <dbReference type="NCBI Taxonomy" id="35708"/>
    <lineage>
        <taxon>Eukaryota</taxon>
        <taxon>Viridiplantae</taxon>
        <taxon>Streptophyta</taxon>
        <taxon>Embryophyta</taxon>
        <taxon>Tracheophyta</taxon>
        <taxon>Spermatophyta</taxon>
        <taxon>Magnoliopsida</taxon>
        <taxon>Liliopsida</taxon>
        <taxon>Poales</taxon>
        <taxon>Poaceae</taxon>
        <taxon>PACMAD clade</taxon>
        <taxon>Arundinoideae</taxon>
        <taxon>Arundineae</taxon>
        <taxon>Arundo</taxon>
    </lineage>
</organism>
<reference evidence="2" key="1">
    <citation type="submission" date="2014-09" db="EMBL/GenBank/DDBJ databases">
        <authorList>
            <person name="Magalhaes I.L.F."/>
            <person name="Oliveira U."/>
            <person name="Santos F.R."/>
            <person name="Vidigal T.H.D.A."/>
            <person name="Brescovit A.D."/>
            <person name="Santos A.J."/>
        </authorList>
    </citation>
    <scope>NUCLEOTIDE SEQUENCE</scope>
    <source>
        <tissue evidence="2">Shoot tissue taken approximately 20 cm above the soil surface</tissue>
    </source>
</reference>
<reference evidence="2" key="2">
    <citation type="journal article" date="2015" name="Data Brief">
        <title>Shoot transcriptome of the giant reed, Arundo donax.</title>
        <authorList>
            <person name="Barrero R.A."/>
            <person name="Guerrero F.D."/>
            <person name="Moolhuijzen P."/>
            <person name="Goolsby J.A."/>
            <person name="Tidwell J."/>
            <person name="Bellgard S.E."/>
            <person name="Bellgard M.I."/>
        </authorList>
    </citation>
    <scope>NUCLEOTIDE SEQUENCE</scope>
    <source>
        <tissue evidence="2">Shoot tissue taken approximately 20 cm above the soil surface</tissue>
    </source>
</reference>
<dbReference type="AlphaFoldDB" id="A0A0A9HIK2"/>
<name>A0A0A9HIK2_ARUDO</name>
<dbReference type="EMBL" id="GBRH01160891">
    <property type="protein sequence ID" value="JAE37005.1"/>
    <property type="molecule type" value="Transcribed_RNA"/>
</dbReference>
<evidence type="ECO:0000313" key="2">
    <source>
        <dbReference type="EMBL" id="JAE37005.1"/>
    </source>
</evidence>
<accession>A0A0A9HIK2</accession>
<sequence length="39" mass="4168">MRRNNGALSPMVSRNQSNLGAASRAPRLLVKIPKSSGMT</sequence>
<feature type="region of interest" description="Disordered" evidence="1">
    <location>
        <begin position="1"/>
        <end position="39"/>
    </location>
</feature>